<dbReference type="EMBL" id="WIXE01016681">
    <property type="protein sequence ID" value="KAK5972425.1"/>
    <property type="molecule type" value="Genomic_DNA"/>
</dbReference>
<feature type="compositionally biased region" description="Basic and acidic residues" evidence="1">
    <location>
        <begin position="25"/>
        <end position="36"/>
    </location>
</feature>
<feature type="compositionally biased region" description="Basic and acidic residues" evidence="1">
    <location>
        <begin position="105"/>
        <end position="117"/>
    </location>
</feature>
<evidence type="ECO:0000256" key="1">
    <source>
        <dbReference type="SAM" id="MobiDB-lite"/>
    </source>
</evidence>
<dbReference type="Proteomes" id="UP001331761">
    <property type="component" value="Unassembled WGS sequence"/>
</dbReference>
<sequence>MRPFTNGRPRDRNGFTSCLYLSERIRNSKTDAEKAKSTTTSPTPRSRSSNRSLQGARRIQSKLGSIRKSPSNRGEIQPRRAWSKKTPTAAAHPSNPQKKSKYKSNYKEKYKGVTESV</sequence>
<organism evidence="2 3">
    <name type="scientific">Trichostrongylus colubriformis</name>
    <name type="common">Black scour worm</name>
    <dbReference type="NCBI Taxonomy" id="6319"/>
    <lineage>
        <taxon>Eukaryota</taxon>
        <taxon>Metazoa</taxon>
        <taxon>Ecdysozoa</taxon>
        <taxon>Nematoda</taxon>
        <taxon>Chromadorea</taxon>
        <taxon>Rhabditida</taxon>
        <taxon>Rhabditina</taxon>
        <taxon>Rhabditomorpha</taxon>
        <taxon>Strongyloidea</taxon>
        <taxon>Trichostrongylidae</taxon>
        <taxon>Trichostrongylus</taxon>
    </lineage>
</organism>
<reference evidence="2 3" key="1">
    <citation type="submission" date="2019-10" db="EMBL/GenBank/DDBJ databases">
        <title>Assembly and Annotation for the nematode Trichostrongylus colubriformis.</title>
        <authorList>
            <person name="Martin J."/>
        </authorList>
    </citation>
    <scope>NUCLEOTIDE SEQUENCE [LARGE SCALE GENOMIC DNA]</scope>
    <source>
        <strain evidence="2">G859</strain>
        <tissue evidence="2">Whole worm</tissue>
    </source>
</reference>
<comment type="caution">
    <text evidence="2">The sequence shown here is derived from an EMBL/GenBank/DDBJ whole genome shotgun (WGS) entry which is preliminary data.</text>
</comment>
<feature type="compositionally biased region" description="Low complexity" evidence="1">
    <location>
        <begin position="37"/>
        <end position="52"/>
    </location>
</feature>
<proteinExistence type="predicted"/>
<accession>A0AAN8F8K5</accession>
<name>A0AAN8F8K5_TRICO</name>
<dbReference type="AlphaFoldDB" id="A0AAN8F8K5"/>
<evidence type="ECO:0000313" key="3">
    <source>
        <dbReference type="Proteomes" id="UP001331761"/>
    </source>
</evidence>
<feature type="region of interest" description="Disordered" evidence="1">
    <location>
        <begin position="25"/>
        <end position="117"/>
    </location>
</feature>
<protein>
    <submittedName>
        <fullName evidence="2">Uncharacterized protein</fullName>
    </submittedName>
</protein>
<gene>
    <name evidence="2" type="ORF">GCK32_015841</name>
</gene>
<feature type="non-terminal residue" evidence="2">
    <location>
        <position position="117"/>
    </location>
</feature>
<keyword evidence="3" id="KW-1185">Reference proteome</keyword>
<evidence type="ECO:0000313" key="2">
    <source>
        <dbReference type="EMBL" id="KAK5972425.1"/>
    </source>
</evidence>